<organism evidence="2 3">
    <name type="scientific">Microbulbifer echini</name>
    <dbReference type="NCBI Taxonomy" id="1529067"/>
    <lineage>
        <taxon>Bacteria</taxon>
        <taxon>Pseudomonadati</taxon>
        <taxon>Pseudomonadota</taxon>
        <taxon>Gammaproteobacteria</taxon>
        <taxon>Cellvibrionales</taxon>
        <taxon>Microbulbiferaceae</taxon>
        <taxon>Microbulbifer</taxon>
    </lineage>
</organism>
<evidence type="ECO:0000313" key="2">
    <source>
        <dbReference type="EMBL" id="MFA0791103.1"/>
    </source>
</evidence>
<dbReference type="RefSeq" id="WP_371843723.1">
    <property type="nucleotide sequence ID" value="NZ_JBGMEL010000010.1"/>
</dbReference>
<dbReference type="PANTHER" id="PTHR46889">
    <property type="entry name" value="TRANSPOSASE INSF FOR INSERTION SEQUENCE IS3B-RELATED"/>
    <property type="match status" value="1"/>
</dbReference>
<reference evidence="2 3" key="1">
    <citation type="submission" date="2024-08" db="EMBL/GenBank/DDBJ databases">
        <authorList>
            <person name="Ishaq N."/>
        </authorList>
    </citation>
    <scope>NUCLEOTIDE SEQUENCE [LARGE SCALE GENOMIC DNA]</scope>
    <source>
        <strain evidence="2 3">JCM 30400</strain>
    </source>
</reference>
<feature type="domain" description="HTH-like" evidence="1">
    <location>
        <begin position="2"/>
        <end position="50"/>
    </location>
</feature>
<evidence type="ECO:0000313" key="3">
    <source>
        <dbReference type="Proteomes" id="UP001569414"/>
    </source>
</evidence>
<dbReference type="Pfam" id="PF13276">
    <property type="entry name" value="HTH_21"/>
    <property type="match status" value="1"/>
</dbReference>
<dbReference type="EMBL" id="JBGMEL010000010">
    <property type="protein sequence ID" value="MFA0791103.1"/>
    <property type="molecule type" value="Genomic_DNA"/>
</dbReference>
<dbReference type="Proteomes" id="UP001569414">
    <property type="component" value="Unassembled WGS sequence"/>
</dbReference>
<sequence length="87" mass="9988">MKVLFAESRQSHESRRLMKPLRKGGIAIGRHRVRKLMEKLGLTVKCKKRFTLTIDSNHQLSDAENFLKGVSHRVLKIKFGLCRPGCT</sequence>
<dbReference type="InterPro" id="IPR025948">
    <property type="entry name" value="HTH-like_dom"/>
</dbReference>
<keyword evidence="3" id="KW-1185">Reference proteome</keyword>
<comment type="caution">
    <text evidence="2">The sequence shown here is derived from an EMBL/GenBank/DDBJ whole genome shotgun (WGS) entry which is preliminary data.</text>
</comment>
<gene>
    <name evidence="2" type="ORF">ACCI51_11155</name>
</gene>
<protein>
    <submittedName>
        <fullName evidence="2">IS3 family transposase</fullName>
    </submittedName>
</protein>
<accession>A0ABV4NPT6</accession>
<dbReference type="InterPro" id="IPR050900">
    <property type="entry name" value="Transposase_IS3/IS150/IS904"/>
</dbReference>
<evidence type="ECO:0000259" key="1">
    <source>
        <dbReference type="Pfam" id="PF13276"/>
    </source>
</evidence>
<dbReference type="PANTHER" id="PTHR46889:SF4">
    <property type="entry name" value="TRANSPOSASE INSO FOR INSERTION SEQUENCE ELEMENT IS911B-RELATED"/>
    <property type="match status" value="1"/>
</dbReference>
<proteinExistence type="predicted"/>
<name>A0ABV4NPT6_9GAMM</name>